<keyword evidence="2" id="KW-1185">Reference proteome</keyword>
<dbReference type="RefSeq" id="WP_273866349.1">
    <property type="nucleotide sequence ID" value="NZ_JAMDHD010000015.1"/>
</dbReference>
<proteinExistence type="predicted"/>
<reference evidence="1" key="1">
    <citation type="submission" date="2022-05" db="EMBL/GenBank/DDBJ databases">
        <title>Novel Pseudomonas spp. Isolated from a Rainbow Trout Aquaculture Facility.</title>
        <authorList>
            <person name="Testerman T."/>
            <person name="Graf J."/>
        </authorList>
    </citation>
    <scope>NUCLEOTIDE SEQUENCE</scope>
    <source>
        <strain evidence="1">ID1050</strain>
    </source>
</reference>
<sequence>MRTLMIQSGRRCGRSKGLFPLFQYAQANGWTVGYTNGGHLRFTKPDRPIIHTSSTPSDWRASRNALAMLAKADRVEVSLA</sequence>
<organism evidence="1 2">
    <name type="scientific">Pseudomonas shahriarae</name>
    <dbReference type="NCBI Taxonomy" id="2745512"/>
    <lineage>
        <taxon>Bacteria</taxon>
        <taxon>Pseudomonadati</taxon>
        <taxon>Pseudomonadota</taxon>
        <taxon>Gammaproteobacteria</taxon>
        <taxon>Pseudomonadales</taxon>
        <taxon>Pseudomonadaceae</taxon>
        <taxon>Pseudomonas</taxon>
    </lineage>
</organism>
<name>A0ABT5NA38_9PSED</name>
<evidence type="ECO:0000313" key="1">
    <source>
        <dbReference type="EMBL" id="MDD0985301.1"/>
    </source>
</evidence>
<protein>
    <submittedName>
        <fullName evidence="1">Type II toxin-antitoxin system HicA family toxin</fullName>
    </submittedName>
</protein>
<dbReference type="Proteomes" id="UP001148189">
    <property type="component" value="Unassembled WGS sequence"/>
</dbReference>
<gene>
    <name evidence="1" type="ORF">M5G21_10040</name>
</gene>
<comment type="caution">
    <text evidence="1">The sequence shown here is derived from an EMBL/GenBank/DDBJ whole genome shotgun (WGS) entry which is preliminary data.</text>
</comment>
<accession>A0ABT5NA38</accession>
<dbReference type="EMBL" id="JAMDHD010000015">
    <property type="protein sequence ID" value="MDD0985301.1"/>
    <property type="molecule type" value="Genomic_DNA"/>
</dbReference>
<evidence type="ECO:0000313" key="2">
    <source>
        <dbReference type="Proteomes" id="UP001148189"/>
    </source>
</evidence>